<dbReference type="PROSITE" id="PS51725">
    <property type="entry name" value="ABM"/>
    <property type="match status" value="1"/>
</dbReference>
<feature type="domain" description="ABM" evidence="1">
    <location>
        <begin position="2"/>
        <end position="92"/>
    </location>
</feature>
<name>A0A1D7QWV8_9BACI</name>
<keyword evidence="2" id="KW-0503">Monooxygenase</keyword>
<evidence type="ECO:0000259" key="1">
    <source>
        <dbReference type="PROSITE" id="PS51725"/>
    </source>
</evidence>
<accession>A0A1D7QWV8</accession>
<dbReference type="STRING" id="632773.BBEV_2100"/>
<dbReference type="PANTHER" id="PTHR34474">
    <property type="entry name" value="SIGNAL TRANSDUCTION PROTEIN TRAP"/>
    <property type="match status" value="1"/>
</dbReference>
<dbReference type="InterPro" id="IPR050404">
    <property type="entry name" value="Heme-degrading_MO"/>
</dbReference>
<dbReference type="GO" id="GO:0004497">
    <property type="term" value="F:monooxygenase activity"/>
    <property type="evidence" value="ECO:0007669"/>
    <property type="project" value="UniProtKB-KW"/>
</dbReference>
<evidence type="ECO:0000313" key="2">
    <source>
        <dbReference type="EMBL" id="AOM83458.1"/>
    </source>
</evidence>
<dbReference type="KEGG" id="bbev:BBEV_2100"/>
<keyword evidence="2" id="KW-0560">Oxidoreductase</keyword>
<dbReference type="Proteomes" id="UP000094463">
    <property type="component" value="Chromosome"/>
</dbReference>
<reference evidence="2 3" key="1">
    <citation type="submission" date="2015-08" db="EMBL/GenBank/DDBJ databases">
        <title>The complete genome sequence of Bacillus beveridgei MLTeJB.</title>
        <authorList>
            <person name="Hanson T.E."/>
            <person name="Mesa C."/>
            <person name="Basesman S.M."/>
            <person name="Oremland R.S."/>
        </authorList>
    </citation>
    <scope>NUCLEOTIDE SEQUENCE [LARGE SCALE GENOMIC DNA]</scope>
    <source>
        <strain evidence="2 3">MLTeJB</strain>
    </source>
</reference>
<dbReference type="OrthoDB" id="384737at2"/>
<sequence length="101" mass="11816">MFVVMNQLYVPPEGRENVAARFSNSSEKMKEIPGCLDFMFLQPEEDEKYPVVLTKWESRADYENWVNSDAFKSAHKKRRDNLDSSPTQSNEIFAYEAVHHL</sequence>
<dbReference type="PANTHER" id="PTHR34474:SF2">
    <property type="entry name" value="SIGNAL TRANSDUCTION PROTEIN TRAP"/>
    <property type="match status" value="1"/>
</dbReference>
<keyword evidence="3" id="KW-1185">Reference proteome</keyword>
<dbReference type="Pfam" id="PF03992">
    <property type="entry name" value="ABM"/>
    <property type="match status" value="1"/>
</dbReference>
<dbReference type="InterPro" id="IPR007138">
    <property type="entry name" value="ABM_dom"/>
</dbReference>
<organism evidence="2 3">
    <name type="scientific">Salisediminibacterium beveridgei</name>
    <dbReference type="NCBI Taxonomy" id="632773"/>
    <lineage>
        <taxon>Bacteria</taxon>
        <taxon>Bacillati</taxon>
        <taxon>Bacillota</taxon>
        <taxon>Bacilli</taxon>
        <taxon>Bacillales</taxon>
        <taxon>Bacillaceae</taxon>
        <taxon>Salisediminibacterium</taxon>
    </lineage>
</organism>
<dbReference type="SUPFAM" id="SSF54909">
    <property type="entry name" value="Dimeric alpha+beta barrel"/>
    <property type="match status" value="1"/>
</dbReference>
<dbReference type="Gene3D" id="3.30.70.100">
    <property type="match status" value="1"/>
</dbReference>
<dbReference type="RefSeq" id="WP_069365434.1">
    <property type="nucleotide sequence ID" value="NZ_CP012502.1"/>
</dbReference>
<dbReference type="AlphaFoldDB" id="A0A1D7QWV8"/>
<gene>
    <name evidence="2" type="ORF">BBEV_2100</name>
</gene>
<evidence type="ECO:0000313" key="3">
    <source>
        <dbReference type="Proteomes" id="UP000094463"/>
    </source>
</evidence>
<protein>
    <submittedName>
        <fullName evidence="2">Antibiotic biosynthesis monooxygenase</fullName>
    </submittedName>
</protein>
<dbReference type="InterPro" id="IPR011008">
    <property type="entry name" value="Dimeric_a/b-barrel"/>
</dbReference>
<dbReference type="EMBL" id="CP012502">
    <property type="protein sequence ID" value="AOM83458.1"/>
    <property type="molecule type" value="Genomic_DNA"/>
</dbReference>
<proteinExistence type="predicted"/>